<accession>A0A7H9HYB3</accession>
<reference evidence="2 3" key="1">
    <citation type="submission" date="2020-06" db="EMBL/GenBank/DDBJ databases">
        <title>The yeast mating-type switching endonuclease HO is a domesticated member of an unorthodox homing genetic element family.</title>
        <authorList>
            <person name="Coughlan A.Y."/>
            <person name="Lombardi L."/>
            <person name="Braun-Galleani S."/>
            <person name="Martos A.R."/>
            <person name="Galeote V."/>
            <person name="Bigey F."/>
            <person name="Dequin S."/>
            <person name="Byrne K.P."/>
            <person name="Wolfe K.H."/>
        </authorList>
    </citation>
    <scope>NUCLEOTIDE SEQUENCE [LARGE SCALE GENOMIC DNA]</scope>
    <source>
        <strain evidence="2 3">CBS2947</strain>
    </source>
</reference>
<evidence type="ECO:0000256" key="1">
    <source>
        <dbReference type="SAM" id="MobiDB-lite"/>
    </source>
</evidence>
<dbReference type="Proteomes" id="UP000510647">
    <property type="component" value="Chromosome 7"/>
</dbReference>
<evidence type="ECO:0000313" key="2">
    <source>
        <dbReference type="EMBL" id="QLQ81837.1"/>
    </source>
</evidence>
<feature type="compositionally biased region" description="Basic and acidic residues" evidence="1">
    <location>
        <begin position="39"/>
        <end position="49"/>
    </location>
</feature>
<dbReference type="Pfam" id="PF17331">
    <property type="entry name" value="GFD1"/>
    <property type="match status" value="1"/>
</dbReference>
<feature type="region of interest" description="Disordered" evidence="1">
    <location>
        <begin position="1"/>
        <end position="74"/>
    </location>
</feature>
<gene>
    <name evidence="2" type="ORF">HG537_0G00910</name>
</gene>
<dbReference type="EMBL" id="CP059273">
    <property type="protein sequence ID" value="QLQ81837.1"/>
    <property type="molecule type" value="Genomic_DNA"/>
</dbReference>
<evidence type="ECO:0000313" key="3">
    <source>
        <dbReference type="Proteomes" id="UP000510647"/>
    </source>
</evidence>
<dbReference type="InterPro" id="IPR020401">
    <property type="entry name" value="mRNA_transport_factor_GFD1"/>
</dbReference>
<dbReference type="OrthoDB" id="4036638at2759"/>
<protein>
    <submittedName>
        <fullName evidence="2">Uncharacterized protein</fullName>
    </submittedName>
</protein>
<dbReference type="AlphaFoldDB" id="A0A7H9HYB3"/>
<name>A0A7H9HYB3_9SACH</name>
<keyword evidence="3" id="KW-1185">Reference proteome</keyword>
<organism evidence="2 3">
    <name type="scientific">Torulaspora globosa</name>
    <dbReference type="NCBI Taxonomy" id="48254"/>
    <lineage>
        <taxon>Eukaryota</taxon>
        <taxon>Fungi</taxon>
        <taxon>Dikarya</taxon>
        <taxon>Ascomycota</taxon>
        <taxon>Saccharomycotina</taxon>
        <taxon>Saccharomycetes</taxon>
        <taxon>Saccharomycetales</taxon>
        <taxon>Saccharomycetaceae</taxon>
        <taxon>Torulaspora</taxon>
    </lineage>
</organism>
<feature type="compositionally biased region" description="Basic residues" evidence="1">
    <location>
        <begin position="23"/>
        <end position="38"/>
    </location>
</feature>
<proteinExistence type="predicted"/>
<feature type="compositionally biased region" description="Basic and acidic residues" evidence="1">
    <location>
        <begin position="58"/>
        <end position="74"/>
    </location>
</feature>
<sequence length="130" mass="15430">MVLESKWADVPEDPSNDQPDKTSRRKAKQKTPRKKNSKDRKTSEKEHNKPTPQLTFSLKDKSVDPTHHKDKKELLKKKIEEQRKIYEKNQHQKQQKQLLDEFLKGDTKLQWSAEDEEDEILAKLNKSLKI</sequence>